<comment type="caution">
    <text evidence="1">The sequence shown here is derived from an EMBL/GenBank/DDBJ whole genome shotgun (WGS) entry which is preliminary data.</text>
</comment>
<dbReference type="EMBL" id="CAJVQB010004526">
    <property type="protein sequence ID" value="CAG8638367.1"/>
    <property type="molecule type" value="Genomic_DNA"/>
</dbReference>
<accession>A0ABN7UN90</accession>
<sequence>EYKFDNAYIGSLDKELDEYDSQSQITSIYDAQENQAQESSNILI</sequence>
<proteinExistence type="predicted"/>
<gene>
    <name evidence="1" type="ORF">GMARGA_LOCUS8708</name>
</gene>
<evidence type="ECO:0000313" key="2">
    <source>
        <dbReference type="Proteomes" id="UP000789901"/>
    </source>
</evidence>
<organism evidence="1 2">
    <name type="scientific">Gigaspora margarita</name>
    <dbReference type="NCBI Taxonomy" id="4874"/>
    <lineage>
        <taxon>Eukaryota</taxon>
        <taxon>Fungi</taxon>
        <taxon>Fungi incertae sedis</taxon>
        <taxon>Mucoromycota</taxon>
        <taxon>Glomeromycotina</taxon>
        <taxon>Glomeromycetes</taxon>
        <taxon>Diversisporales</taxon>
        <taxon>Gigasporaceae</taxon>
        <taxon>Gigaspora</taxon>
    </lineage>
</organism>
<name>A0ABN7UN90_GIGMA</name>
<evidence type="ECO:0000313" key="1">
    <source>
        <dbReference type="EMBL" id="CAG8638367.1"/>
    </source>
</evidence>
<protein>
    <submittedName>
        <fullName evidence="1">4592_t:CDS:1</fullName>
    </submittedName>
</protein>
<dbReference type="Proteomes" id="UP000789901">
    <property type="component" value="Unassembled WGS sequence"/>
</dbReference>
<feature type="non-terminal residue" evidence="1">
    <location>
        <position position="1"/>
    </location>
</feature>
<keyword evidence="2" id="KW-1185">Reference proteome</keyword>
<reference evidence="1 2" key="1">
    <citation type="submission" date="2021-06" db="EMBL/GenBank/DDBJ databases">
        <authorList>
            <person name="Kallberg Y."/>
            <person name="Tangrot J."/>
            <person name="Rosling A."/>
        </authorList>
    </citation>
    <scope>NUCLEOTIDE SEQUENCE [LARGE SCALE GENOMIC DNA]</scope>
    <source>
        <strain evidence="1 2">120-4 pot B 10/14</strain>
    </source>
</reference>